<dbReference type="Gene3D" id="1.20.1530.20">
    <property type="match status" value="2"/>
</dbReference>
<evidence type="ECO:0000256" key="2">
    <source>
        <dbReference type="ARBA" id="ARBA00010145"/>
    </source>
</evidence>
<dbReference type="PANTHER" id="PTHR36838">
    <property type="entry name" value="AUXIN EFFLUX CARRIER FAMILY PROTEIN"/>
    <property type="match status" value="1"/>
</dbReference>
<evidence type="ECO:0000313" key="10">
    <source>
        <dbReference type="Proteomes" id="UP001595817"/>
    </source>
</evidence>
<comment type="caution">
    <text evidence="9">The sequence shown here is derived from an EMBL/GenBank/DDBJ whole genome shotgun (WGS) entry which is preliminary data.</text>
</comment>
<comment type="similarity">
    <text evidence="2">Belongs to the auxin efflux carrier (TC 2.A.69) family.</text>
</comment>
<keyword evidence="6 8" id="KW-1133">Transmembrane helix</keyword>
<dbReference type="RefSeq" id="WP_378153289.1">
    <property type="nucleotide sequence ID" value="NZ_JBHSEC010000006.1"/>
</dbReference>
<organism evidence="9 10">
    <name type="scientific">Chungangia koreensis</name>
    <dbReference type="NCBI Taxonomy" id="752657"/>
    <lineage>
        <taxon>Bacteria</taxon>
        <taxon>Bacillati</taxon>
        <taxon>Bacillota</taxon>
        <taxon>Bacilli</taxon>
        <taxon>Lactobacillales</taxon>
        <taxon>Chungangia</taxon>
    </lineage>
</organism>
<evidence type="ECO:0000256" key="4">
    <source>
        <dbReference type="ARBA" id="ARBA00022475"/>
    </source>
</evidence>
<evidence type="ECO:0000313" key="9">
    <source>
        <dbReference type="EMBL" id="MFC4409967.1"/>
    </source>
</evidence>
<sequence length="310" mass="33774">MEQMAVVSSISLIAIMIAIGAILSRWTPLTGDTQRMFISLIFNVAMPCIILSSIFHVEMDDRLFKNMMVVFALSVIINVVGIFLGWFGSSFFIEDRLRRAEIGIVAGLGNTAFIGIPLCAVLLGPEGALYAAIFDAGVDFTIWTVAVMLLQRGKQSGIGTLKAMINLPIIAIVVGLLLSYFQLRPPVLFIDLFDRLAALAAPLAMFYIGFLIMNLKVTNFEKVKKTLWLPLTIKLIILPLIVALMLGFTAMDGTMSQTIIIQAMMPTLTLTSVLFAKYSADAESGALMTAISILLGLVTIPVMIFVVGWV</sequence>
<gene>
    <name evidence="9" type="ORF">ACFOZY_05880</name>
</gene>
<evidence type="ECO:0000256" key="8">
    <source>
        <dbReference type="SAM" id="Phobius"/>
    </source>
</evidence>
<keyword evidence="5 8" id="KW-0812">Transmembrane</keyword>
<feature type="transmembrane region" description="Helical" evidence="8">
    <location>
        <begin position="195"/>
        <end position="215"/>
    </location>
</feature>
<feature type="transmembrane region" description="Helical" evidence="8">
    <location>
        <begin position="36"/>
        <end position="55"/>
    </location>
</feature>
<feature type="transmembrane region" description="Helical" evidence="8">
    <location>
        <begin position="6"/>
        <end position="24"/>
    </location>
</feature>
<dbReference type="PANTHER" id="PTHR36838:SF3">
    <property type="entry name" value="TRANSPORTER AUXIN EFFLUX CARRIER EC FAMILY"/>
    <property type="match status" value="1"/>
</dbReference>
<dbReference type="Proteomes" id="UP001595817">
    <property type="component" value="Unassembled WGS sequence"/>
</dbReference>
<keyword evidence="7 8" id="KW-0472">Membrane</keyword>
<evidence type="ECO:0000256" key="7">
    <source>
        <dbReference type="ARBA" id="ARBA00023136"/>
    </source>
</evidence>
<feature type="transmembrane region" description="Helical" evidence="8">
    <location>
        <begin position="227"/>
        <end position="248"/>
    </location>
</feature>
<feature type="transmembrane region" description="Helical" evidence="8">
    <location>
        <begin position="67"/>
        <end position="88"/>
    </location>
</feature>
<accession>A0ABV8X237</accession>
<keyword evidence="3" id="KW-0813">Transport</keyword>
<evidence type="ECO:0000256" key="1">
    <source>
        <dbReference type="ARBA" id="ARBA00004651"/>
    </source>
</evidence>
<dbReference type="InterPro" id="IPR038770">
    <property type="entry name" value="Na+/solute_symporter_sf"/>
</dbReference>
<feature type="transmembrane region" description="Helical" evidence="8">
    <location>
        <begin position="254"/>
        <end position="275"/>
    </location>
</feature>
<name>A0ABV8X237_9LACT</name>
<feature type="transmembrane region" description="Helical" evidence="8">
    <location>
        <begin position="163"/>
        <end position="183"/>
    </location>
</feature>
<dbReference type="Pfam" id="PF03547">
    <property type="entry name" value="Mem_trans"/>
    <property type="match status" value="1"/>
</dbReference>
<evidence type="ECO:0000256" key="5">
    <source>
        <dbReference type="ARBA" id="ARBA00022692"/>
    </source>
</evidence>
<evidence type="ECO:0000256" key="3">
    <source>
        <dbReference type="ARBA" id="ARBA00022448"/>
    </source>
</evidence>
<feature type="transmembrane region" description="Helical" evidence="8">
    <location>
        <begin position="100"/>
        <end position="123"/>
    </location>
</feature>
<reference evidence="10" key="1">
    <citation type="journal article" date="2019" name="Int. J. Syst. Evol. Microbiol.">
        <title>The Global Catalogue of Microorganisms (GCM) 10K type strain sequencing project: providing services to taxonomists for standard genome sequencing and annotation.</title>
        <authorList>
            <consortium name="The Broad Institute Genomics Platform"/>
            <consortium name="The Broad Institute Genome Sequencing Center for Infectious Disease"/>
            <person name="Wu L."/>
            <person name="Ma J."/>
        </authorList>
    </citation>
    <scope>NUCLEOTIDE SEQUENCE [LARGE SCALE GENOMIC DNA]</scope>
    <source>
        <strain evidence="10">CCUG 59778</strain>
    </source>
</reference>
<keyword evidence="10" id="KW-1185">Reference proteome</keyword>
<keyword evidence="4" id="KW-1003">Cell membrane</keyword>
<proteinExistence type="inferred from homology"/>
<dbReference type="InterPro" id="IPR004776">
    <property type="entry name" value="Mem_transp_PIN-like"/>
</dbReference>
<protein>
    <submittedName>
        <fullName evidence="9">AEC family transporter</fullName>
    </submittedName>
</protein>
<feature type="transmembrane region" description="Helical" evidence="8">
    <location>
        <begin position="287"/>
        <end position="309"/>
    </location>
</feature>
<comment type="subcellular location">
    <subcellularLocation>
        <location evidence="1">Cell membrane</location>
        <topology evidence="1">Multi-pass membrane protein</topology>
    </subcellularLocation>
</comment>
<evidence type="ECO:0000256" key="6">
    <source>
        <dbReference type="ARBA" id="ARBA00022989"/>
    </source>
</evidence>
<dbReference type="EMBL" id="JBHSEC010000006">
    <property type="protein sequence ID" value="MFC4409967.1"/>
    <property type="molecule type" value="Genomic_DNA"/>
</dbReference>
<feature type="transmembrane region" description="Helical" evidence="8">
    <location>
        <begin position="129"/>
        <end position="151"/>
    </location>
</feature>